<feature type="domain" description="MOSC" evidence="1">
    <location>
        <begin position="29"/>
        <end position="163"/>
    </location>
</feature>
<dbReference type="Pfam" id="PF03475">
    <property type="entry name" value="YiiM_3-alpha"/>
    <property type="match status" value="1"/>
</dbReference>
<dbReference type="InterPro" id="IPR052353">
    <property type="entry name" value="Benzoxazolinone_Detox_Enz"/>
</dbReference>
<dbReference type="PANTHER" id="PTHR30212">
    <property type="entry name" value="PROTEIN YIIM"/>
    <property type="match status" value="1"/>
</dbReference>
<dbReference type="InterPro" id="IPR005302">
    <property type="entry name" value="MoCF_Sase_C"/>
</dbReference>
<evidence type="ECO:0000259" key="1">
    <source>
        <dbReference type="PROSITE" id="PS51340"/>
    </source>
</evidence>
<sequence length="212" mass="24254">MGERILALNIGRPNLHLWNGMTVNSAIGKKPIEEVMLTKDGFTGDSVGNREFHGGRDRAVCFYPYEHYEQWEREFQKPLKSPAFGENICAANYLEKDVYIGDIFSLGDAIIQVSQGRIPCASISKHNRVDQLLSRVVETGYTGYFFRVLQEGLVNAESQLLLIDRKQEKFSVLTGNQIMFHKHNNREAIEEFSQVEELAEVWKSKLIKKISK</sequence>
<evidence type="ECO:0000313" key="3">
    <source>
        <dbReference type="Proteomes" id="UP000481030"/>
    </source>
</evidence>
<dbReference type="Pfam" id="PF03473">
    <property type="entry name" value="MOSC"/>
    <property type="match status" value="1"/>
</dbReference>
<dbReference type="Gene3D" id="2.40.33.20">
    <property type="entry name" value="PK beta-barrel domain-like"/>
    <property type="match status" value="1"/>
</dbReference>
<accession>A0A6L3VAL0</accession>
<protein>
    <submittedName>
        <fullName evidence="2">MOSC domain-containing protein</fullName>
    </submittedName>
</protein>
<dbReference type="GO" id="GO:0030151">
    <property type="term" value="F:molybdenum ion binding"/>
    <property type="evidence" value="ECO:0007669"/>
    <property type="project" value="InterPro"/>
</dbReference>
<comment type="caution">
    <text evidence="2">The sequence shown here is derived from an EMBL/GenBank/DDBJ whole genome shotgun (WGS) entry which is preliminary data.</text>
</comment>
<gene>
    <name evidence="2" type="ORF">F7731_00595</name>
</gene>
<dbReference type="PROSITE" id="PS51340">
    <property type="entry name" value="MOSC"/>
    <property type="match status" value="1"/>
</dbReference>
<dbReference type="AlphaFoldDB" id="A0A6L3VAL0"/>
<proteinExistence type="predicted"/>
<keyword evidence="3" id="KW-1185">Reference proteome</keyword>
<dbReference type="PANTHER" id="PTHR30212:SF2">
    <property type="entry name" value="PROTEIN YIIM"/>
    <property type="match status" value="1"/>
</dbReference>
<dbReference type="Proteomes" id="UP000481030">
    <property type="component" value="Unassembled WGS sequence"/>
</dbReference>
<reference evidence="2 3" key="1">
    <citation type="journal article" date="2016" name="Antonie Van Leeuwenhoek">
        <title>Bacillus depressus sp. nov., isolated from soil of a sunflower field.</title>
        <authorList>
            <person name="Wei X."/>
            <person name="Xin D."/>
            <person name="Xin Y."/>
            <person name="Zhang H."/>
            <person name="Wang T."/>
            <person name="Zhang J."/>
        </authorList>
    </citation>
    <scope>NUCLEOTIDE SEQUENCE [LARGE SCALE GENOMIC DNA]</scope>
    <source>
        <strain evidence="2 3">BZ1</strain>
    </source>
</reference>
<dbReference type="GO" id="GO:0003824">
    <property type="term" value="F:catalytic activity"/>
    <property type="evidence" value="ECO:0007669"/>
    <property type="project" value="InterPro"/>
</dbReference>
<dbReference type="OrthoDB" id="9786134at2"/>
<dbReference type="GO" id="GO:0030170">
    <property type="term" value="F:pyridoxal phosphate binding"/>
    <property type="evidence" value="ECO:0007669"/>
    <property type="project" value="InterPro"/>
</dbReference>
<name>A0A6L3VAL0_9BACI</name>
<dbReference type="InterPro" id="IPR011037">
    <property type="entry name" value="Pyrv_Knase-like_insert_dom_sf"/>
</dbReference>
<dbReference type="InterPro" id="IPR005163">
    <property type="entry name" value="Tri_helical_YiiM-like"/>
</dbReference>
<dbReference type="RefSeq" id="WP_151532835.1">
    <property type="nucleotide sequence ID" value="NZ_WBOS01000001.1"/>
</dbReference>
<organism evidence="2 3">
    <name type="scientific">Cytobacillus depressus</name>
    <dbReference type="NCBI Taxonomy" id="1602942"/>
    <lineage>
        <taxon>Bacteria</taxon>
        <taxon>Bacillati</taxon>
        <taxon>Bacillota</taxon>
        <taxon>Bacilli</taxon>
        <taxon>Bacillales</taxon>
        <taxon>Bacillaceae</taxon>
        <taxon>Cytobacillus</taxon>
    </lineage>
</organism>
<dbReference type="SUPFAM" id="SSF50800">
    <property type="entry name" value="PK beta-barrel domain-like"/>
    <property type="match status" value="1"/>
</dbReference>
<dbReference type="EMBL" id="WBOS01000001">
    <property type="protein sequence ID" value="KAB2338109.1"/>
    <property type="molecule type" value="Genomic_DNA"/>
</dbReference>
<evidence type="ECO:0000313" key="2">
    <source>
        <dbReference type="EMBL" id="KAB2338109.1"/>
    </source>
</evidence>